<dbReference type="PANTHER" id="PTHR47074:SF48">
    <property type="entry name" value="POLYNUCLEOTIDYL TRANSFERASE, RIBONUCLEASE H-LIKE SUPERFAMILY PROTEIN"/>
    <property type="match status" value="1"/>
</dbReference>
<name>A0A5N6R0X2_9ROSI</name>
<reference evidence="2 3" key="1">
    <citation type="submission" date="2019-06" db="EMBL/GenBank/DDBJ databases">
        <title>A chromosomal-level reference genome of Carpinus fangiana (Coryloideae, Betulaceae).</title>
        <authorList>
            <person name="Yang X."/>
            <person name="Wang Z."/>
            <person name="Zhang L."/>
            <person name="Hao G."/>
            <person name="Liu J."/>
            <person name="Yang Y."/>
        </authorList>
    </citation>
    <scope>NUCLEOTIDE SEQUENCE [LARGE SCALE GENOMIC DNA]</scope>
    <source>
        <strain evidence="2">Cfa_2016G</strain>
        <tissue evidence="2">Leaf</tissue>
    </source>
</reference>
<dbReference type="EMBL" id="CM017323">
    <property type="protein sequence ID" value="KAE8022361.1"/>
    <property type="molecule type" value="Genomic_DNA"/>
</dbReference>
<dbReference type="SUPFAM" id="SSF53098">
    <property type="entry name" value="Ribonuclease H-like"/>
    <property type="match status" value="1"/>
</dbReference>
<evidence type="ECO:0000259" key="1">
    <source>
        <dbReference type="Pfam" id="PF13456"/>
    </source>
</evidence>
<evidence type="ECO:0000313" key="2">
    <source>
        <dbReference type="EMBL" id="KAE8022361.1"/>
    </source>
</evidence>
<dbReference type="AlphaFoldDB" id="A0A5N6R0X2"/>
<accession>A0A5N6R0X2</accession>
<dbReference type="Pfam" id="PF13456">
    <property type="entry name" value="RVT_3"/>
    <property type="match status" value="1"/>
</dbReference>
<dbReference type="InterPro" id="IPR052929">
    <property type="entry name" value="RNase_H-like_EbsB-rel"/>
</dbReference>
<dbReference type="Gene3D" id="3.30.420.10">
    <property type="entry name" value="Ribonuclease H-like superfamily/Ribonuclease H"/>
    <property type="match status" value="1"/>
</dbReference>
<proteinExistence type="predicted"/>
<sequence length="96" mass="10312">MAVTENRNTTLPNAAVTRERKWTAPGADGLKANWDASFSKTQGWMGFGAVVRDETGMVLAAQCKSFAGALNPTVAEARAALLAIQLCKERIHESSF</sequence>
<dbReference type="InterPro" id="IPR012337">
    <property type="entry name" value="RNaseH-like_sf"/>
</dbReference>
<keyword evidence="3" id="KW-1185">Reference proteome</keyword>
<dbReference type="PANTHER" id="PTHR47074">
    <property type="entry name" value="BNAC02G40300D PROTEIN"/>
    <property type="match status" value="1"/>
</dbReference>
<dbReference type="GO" id="GO:0004523">
    <property type="term" value="F:RNA-DNA hybrid ribonuclease activity"/>
    <property type="evidence" value="ECO:0007669"/>
    <property type="project" value="InterPro"/>
</dbReference>
<feature type="domain" description="RNase H type-1" evidence="1">
    <location>
        <begin position="33"/>
        <end position="92"/>
    </location>
</feature>
<evidence type="ECO:0000313" key="3">
    <source>
        <dbReference type="Proteomes" id="UP000327013"/>
    </source>
</evidence>
<dbReference type="Proteomes" id="UP000327013">
    <property type="component" value="Chromosome 3"/>
</dbReference>
<protein>
    <recommendedName>
        <fullName evidence="1">RNase H type-1 domain-containing protein</fullName>
    </recommendedName>
</protein>
<dbReference type="OrthoDB" id="1906820at2759"/>
<organism evidence="2 3">
    <name type="scientific">Carpinus fangiana</name>
    <dbReference type="NCBI Taxonomy" id="176857"/>
    <lineage>
        <taxon>Eukaryota</taxon>
        <taxon>Viridiplantae</taxon>
        <taxon>Streptophyta</taxon>
        <taxon>Embryophyta</taxon>
        <taxon>Tracheophyta</taxon>
        <taxon>Spermatophyta</taxon>
        <taxon>Magnoliopsida</taxon>
        <taxon>eudicotyledons</taxon>
        <taxon>Gunneridae</taxon>
        <taxon>Pentapetalae</taxon>
        <taxon>rosids</taxon>
        <taxon>fabids</taxon>
        <taxon>Fagales</taxon>
        <taxon>Betulaceae</taxon>
        <taxon>Carpinus</taxon>
    </lineage>
</organism>
<dbReference type="GO" id="GO:0003676">
    <property type="term" value="F:nucleic acid binding"/>
    <property type="evidence" value="ECO:0007669"/>
    <property type="project" value="InterPro"/>
</dbReference>
<dbReference type="InterPro" id="IPR036397">
    <property type="entry name" value="RNaseH_sf"/>
</dbReference>
<dbReference type="InterPro" id="IPR002156">
    <property type="entry name" value="RNaseH_domain"/>
</dbReference>
<gene>
    <name evidence="2" type="ORF">FH972_008165</name>
</gene>